<dbReference type="InterPro" id="IPR001296">
    <property type="entry name" value="Glyco_trans_1"/>
</dbReference>
<evidence type="ECO:0000259" key="2">
    <source>
        <dbReference type="Pfam" id="PF00534"/>
    </source>
</evidence>
<evidence type="ECO:0000313" key="5">
    <source>
        <dbReference type="Proteomes" id="UP000266313"/>
    </source>
</evidence>
<protein>
    <submittedName>
        <fullName evidence="4">Glycosyl transferase group 1</fullName>
    </submittedName>
</protein>
<dbReference type="RefSeq" id="WP_119631856.1">
    <property type="nucleotide sequence ID" value="NZ_AP017928.1"/>
</dbReference>
<sequence length="371" mass="41440">MKILMTADTIGGVWRYVLELARGLEAFGADITLATMGALLTLEQRREVAALPNVEVVESRYKLVWMDDPWPDLEAAGHWLMKLAEDLKPAMIHLNDYPHGNLPWPAPVLTVGHSCVLSWWQAVYGEPAPKRLERYRQVVRNGLRAADCLVAPSAAMLAELRRLYQPLPPSRVIPNGRANQPENDKKPLILSAGRLWDPAKNIAALAHIAPRLSWPVYIAGEARHPDGETSEFAGVCCLGRLTPEQLANWFGHAAIYALPARYEPFGLSALEAASAGCALVLGDIPSLREIWRDAALFVPPGDTERLYWSLQALIDRPDLRHDYAVKARRRAALFTPQQMAGAYWSTYRELLADRSSAEEARHESIEYELSR</sequence>
<name>A0A250KZ13_9GAMM</name>
<dbReference type="GO" id="GO:0016757">
    <property type="term" value="F:glycosyltransferase activity"/>
    <property type="evidence" value="ECO:0007669"/>
    <property type="project" value="InterPro"/>
</dbReference>
<reference evidence="4 5" key="1">
    <citation type="submission" date="2016-12" db="EMBL/GenBank/DDBJ databases">
        <title>Genome sequencing of Methylocaldum marinum.</title>
        <authorList>
            <person name="Takeuchi M."/>
            <person name="Kamagata Y."/>
            <person name="Hiraoka S."/>
            <person name="Oshima K."/>
            <person name="Hattori M."/>
            <person name="Iwasaki W."/>
        </authorList>
    </citation>
    <scope>NUCLEOTIDE SEQUENCE [LARGE SCALE GENOMIC DNA]</scope>
    <source>
        <strain evidence="4 5">S8</strain>
    </source>
</reference>
<gene>
    <name evidence="4" type="ORF">sS8_4811</name>
</gene>
<dbReference type="GO" id="GO:0009103">
    <property type="term" value="P:lipopolysaccharide biosynthetic process"/>
    <property type="evidence" value="ECO:0007669"/>
    <property type="project" value="TreeGrafter"/>
</dbReference>
<dbReference type="AlphaFoldDB" id="A0A250KZ13"/>
<dbReference type="Proteomes" id="UP000266313">
    <property type="component" value="Chromosome"/>
</dbReference>
<feature type="domain" description="Glycosyltransferase subfamily 4-like N-terminal" evidence="3">
    <location>
        <begin position="10"/>
        <end position="176"/>
    </location>
</feature>
<keyword evidence="5" id="KW-1185">Reference proteome</keyword>
<dbReference type="SUPFAM" id="SSF53756">
    <property type="entry name" value="UDP-Glycosyltransferase/glycogen phosphorylase"/>
    <property type="match status" value="1"/>
</dbReference>
<dbReference type="Pfam" id="PF13439">
    <property type="entry name" value="Glyco_transf_4"/>
    <property type="match status" value="1"/>
</dbReference>
<dbReference type="EMBL" id="AP017928">
    <property type="protein sequence ID" value="BBA36734.1"/>
    <property type="molecule type" value="Genomic_DNA"/>
</dbReference>
<dbReference type="PANTHER" id="PTHR46401:SF2">
    <property type="entry name" value="GLYCOSYLTRANSFERASE WBBK-RELATED"/>
    <property type="match status" value="1"/>
</dbReference>
<evidence type="ECO:0000259" key="3">
    <source>
        <dbReference type="Pfam" id="PF13439"/>
    </source>
</evidence>
<accession>A0A250KZ13</accession>
<evidence type="ECO:0000256" key="1">
    <source>
        <dbReference type="ARBA" id="ARBA00022679"/>
    </source>
</evidence>
<evidence type="ECO:0000313" key="4">
    <source>
        <dbReference type="EMBL" id="BBA36734.1"/>
    </source>
</evidence>
<dbReference type="InterPro" id="IPR028098">
    <property type="entry name" value="Glyco_trans_4-like_N"/>
</dbReference>
<dbReference type="KEGG" id="mmai:sS8_4811"/>
<dbReference type="Gene3D" id="3.40.50.2000">
    <property type="entry name" value="Glycogen Phosphorylase B"/>
    <property type="match status" value="2"/>
</dbReference>
<proteinExistence type="predicted"/>
<dbReference type="Pfam" id="PF00534">
    <property type="entry name" value="Glycos_transf_1"/>
    <property type="match status" value="1"/>
</dbReference>
<feature type="domain" description="Glycosyl transferase family 1" evidence="2">
    <location>
        <begin position="177"/>
        <end position="329"/>
    </location>
</feature>
<dbReference type="PANTHER" id="PTHR46401">
    <property type="entry name" value="GLYCOSYLTRANSFERASE WBBK-RELATED"/>
    <property type="match status" value="1"/>
</dbReference>
<dbReference type="CDD" id="cd03801">
    <property type="entry name" value="GT4_PimA-like"/>
    <property type="match status" value="1"/>
</dbReference>
<dbReference type="OrthoDB" id="9764577at2"/>
<keyword evidence="1 4" id="KW-0808">Transferase</keyword>
<organism evidence="4 5">
    <name type="scientific">Methylocaldum marinum</name>
    <dbReference type="NCBI Taxonomy" id="1432792"/>
    <lineage>
        <taxon>Bacteria</taxon>
        <taxon>Pseudomonadati</taxon>
        <taxon>Pseudomonadota</taxon>
        <taxon>Gammaproteobacteria</taxon>
        <taxon>Methylococcales</taxon>
        <taxon>Methylococcaceae</taxon>
        <taxon>Methylocaldum</taxon>
    </lineage>
</organism>